<dbReference type="GO" id="GO:0033897">
    <property type="term" value="F:ribonuclease T2 activity"/>
    <property type="evidence" value="ECO:0007669"/>
    <property type="project" value="InterPro"/>
</dbReference>
<evidence type="ECO:0000256" key="2">
    <source>
        <dbReference type="ARBA" id="ARBA00022722"/>
    </source>
</evidence>
<dbReference type="Gramene" id="Kaladp0101s0256.1.v1.1">
    <property type="protein sequence ID" value="Kaladp0101s0256.1.v1.1"/>
    <property type="gene ID" value="Kaladp0101s0256.v1.1"/>
</dbReference>
<evidence type="ECO:0000256" key="6">
    <source>
        <dbReference type="ARBA" id="ARBA00023239"/>
    </source>
</evidence>
<reference evidence="10" key="1">
    <citation type="submission" date="2021-01" db="UniProtKB">
        <authorList>
            <consortium name="EnsemblPlants"/>
        </authorList>
    </citation>
    <scope>IDENTIFICATION</scope>
</reference>
<name>A0A7N0V7R8_KALFE</name>
<dbReference type="GO" id="GO:0016787">
    <property type="term" value="F:hydrolase activity"/>
    <property type="evidence" value="ECO:0007669"/>
    <property type="project" value="UniProtKB-KW"/>
</dbReference>
<dbReference type="InterPro" id="IPR001568">
    <property type="entry name" value="RNase_T2-like"/>
</dbReference>
<feature type="active site" evidence="7">
    <location>
        <position position="61"/>
    </location>
</feature>
<keyword evidence="11" id="KW-1185">Reference proteome</keyword>
<dbReference type="InterPro" id="IPR033130">
    <property type="entry name" value="RNase_T2_His_AS_2"/>
</dbReference>
<organism evidence="10 11">
    <name type="scientific">Kalanchoe fedtschenkoi</name>
    <name type="common">Lavender scallops</name>
    <name type="synonym">South American air plant</name>
    <dbReference type="NCBI Taxonomy" id="63787"/>
    <lineage>
        <taxon>Eukaryota</taxon>
        <taxon>Viridiplantae</taxon>
        <taxon>Streptophyta</taxon>
        <taxon>Embryophyta</taxon>
        <taxon>Tracheophyta</taxon>
        <taxon>Spermatophyta</taxon>
        <taxon>Magnoliopsida</taxon>
        <taxon>eudicotyledons</taxon>
        <taxon>Gunneridae</taxon>
        <taxon>Pentapetalae</taxon>
        <taxon>Saxifragales</taxon>
        <taxon>Crassulaceae</taxon>
        <taxon>Kalanchoe</taxon>
    </lineage>
</organism>
<evidence type="ECO:0000256" key="9">
    <source>
        <dbReference type="SAM" id="SignalP"/>
    </source>
</evidence>
<evidence type="ECO:0000256" key="1">
    <source>
        <dbReference type="ARBA" id="ARBA00007469"/>
    </source>
</evidence>
<dbReference type="PANTHER" id="PTHR11240:SF75">
    <property type="entry name" value="RIBONUCLEASE 3"/>
    <property type="match status" value="1"/>
</dbReference>
<comment type="similarity">
    <text evidence="1 8">Belongs to the RNase T2 family.</text>
</comment>
<feature type="active site" evidence="7">
    <location>
        <position position="115"/>
    </location>
</feature>
<sequence length="243" mass="27151">MKLSFLICVFAFIAQCLPAHCASKDFDFFYFVQQWPGAYCDSKQSCCFPKTGRPASDFSIHGLWPNYNDGSYPSNCDSDSPFDESQVSDLISSMEIHWPTLACPSGDGIKFWTHEWDKHGTCSESILDQRGYFQAALDLKSKTNLLQALTDAGIKPDDGFYSMEEIKKAIKDGSGFDPYVECNVDRSGNSQLYQVYMCVDTSGANLIDCPVKPRGRRCKSEIQFPKFGGGRRVASETGDHDEL</sequence>
<evidence type="ECO:0000256" key="7">
    <source>
        <dbReference type="PIRSR" id="PIRSR633697-1"/>
    </source>
</evidence>
<dbReference type="OMA" id="SKFWEHE"/>
<dbReference type="AlphaFoldDB" id="A0A7N0V7R8"/>
<keyword evidence="4" id="KW-0378">Hydrolase</keyword>
<dbReference type="GO" id="GO:0003723">
    <property type="term" value="F:RNA binding"/>
    <property type="evidence" value="ECO:0007669"/>
    <property type="project" value="InterPro"/>
</dbReference>
<protein>
    <submittedName>
        <fullName evidence="10">Uncharacterized protein</fullName>
    </submittedName>
</protein>
<evidence type="ECO:0000256" key="3">
    <source>
        <dbReference type="ARBA" id="ARBA00022759"/>
    </source>
</evidence>
<keyword evidence="5" id="KW-1015">Disulfide bond</keyword>
<evidence type="ECO:0000256" key="4">
    <source>
        <dbReference type="ARBA" id="ARBA00022801"/>
    </source>
</evidence>
<feature type="chain" id="PRO_5036207931" evidence="9">
    <location>
        <begin position="22"/>
        <end position="243"/>
    </location>
</feature>
<proteinExistence type="inferred from homology"/>
<evidence type="ECO:0000313" key="10">
    <source>
        <dbReference type="EnsemblPlants" id="Kaladp0101s0256.2.v1.1"/>
    </source>
</evidence>
<dbReference type="GO" id="GO:0005576">
    <property type="term" value="C:extracellular region"/>
    <property type="evidence" value="ECO:0007669"/>
    <property type="project" value="TreeGrafter"/>
</dbReference>
<dbReference type="FunFam" id="3.90.730.10:FF:000003">
    <property type="entry name" value="Ribonuclease 3"/>
    <property type="match status" value="1"/>
</dbReference>
<keyword evidence="3" id="KW-0255">Endonuclease</keyword>
<keyword evidence="2" id="KW-0540">Nuclease</keyword>
<dbReference type="Pfam" id="PF00445">
    <property type="entry name" value="Ribonuclease_T2"/>
    <property type="match status" value="1"/>
</dbReference>
<dbReference type="InterPro" id="IPR036430">
    <property type="entry name" value="RNase_T2-like_sf"/>
</dbReference>
<dbReference type="SUPFAM" id="SSF55895">
    <property type="entry name" value="Ribonuclease Rh-like"/>
    <property type="match status" value="1"/>
</dbReference>
<keyword evidence="6" id="KW-0456">Lyase</keyword>
<dbReference type="InterPro" id="IPR018188">
    <property type="entry name" value="RNase_T2_His_AS_1"/>
</dbReference>
<accession>A0A7N0V7R8</accession>
<dbReference type="Proteomes" id="UP000594263">
    <property type="component" value="Unplaced"/>
</dbReference>
<keyword evidence="9" id="KW-0732">Signal</keyword>
<dbReference type="PANTHER" id="PTHR11240">
    <property type="entry name" value="RIBONUCLEASE T2"/>
    <property type="match status" value="1"/>
</dbReference>
<dbReference type="CDD" id="cd01061">
    <property type="entry name" value="RNase_T2_euk"/>
    <property type="match status" value="1"/>
</dbReference>
<evidence type="ECO:0000256" key="8">
    <source>
        <dbReference type="RuleBase" id="RU004328"/>
    </source>
</evidence>
<dbReference type="PROSITE" id="PS00531">
    <property type="entry name" value="RNASE_T2_2"/>
    <property type="match status" value="1"/>
</dbReference>
<feature type="active site" evidence="7">
    <location>
        <position position="119"/>
    </location>
</feature>
<dbReference type="EnsemblPlants" id="Kaladp0101s0256.1.v1.1">
    <property type="protein sequence ID" value="Kaladp0101s0256.1.v1.1"/>
    <property type="gene ID" value="Kaladp0101s0256.v1.1"/>
</dbReference>
<dbReference type="InterPro" id="IPR033697">
    <property type="entry name" value="Ribonuclease_T2_eukaryotic"/>
</dbReference>
<dbReference type="Gramene" id="Kaladp0101s0256.2.v1.1">
    <property type="protein sequence ID" value="Kaladp0101s0256.2.v1.1"/>
    <property type="gene ID" value="Kaladp0101s0256.v1.1"/>
</dbReference>
<dbReference type="EnsemblPlants" id="Kaladp0101s0256.2.v1.1">
    <property type="protein sequence ID" value="Kaladp0101s0256.2.v1.1"/>
    <property type="gene ID" value="Kaladp0101s0256.v1.1"/>
</dbReference>
<feature type="signal peptide" evidence="9">
    <location>
        <begin position="1"/>
        <end position="21"/>
    </location>
</feature>
<evidence type="ECO:0000256" key="5">
    <source>
        <dbReference type="ARBA" id="ARBA00023157"/>
    </source>
</evidence>
<evidence type="ECO:0000313" key="11">
    <source>
        <dbReference type="Proteomes" id="UP000594263"/>
    </source>
</evidence>
<dbReference type="GO" id="GO:0006401">
    <property type="term" value="P:RNA catabolic process"/>
    <property type="evidence" value="ECO:0007669"/>
    <property type="project" value="TreeGrafter"/>
</dbReference>
<dbReference type="Gene3D" id="3.90.730.10">
    <property type="entry name" value="Ribonuclease T2-like"/>
    <property type="match status" value="1"/>
</dbReference>
<dbReference type="PROSITE" id="PS00530">
    <property type="entry name" value="RNASE_T2_1"/>
    <property type="match status" value="1"/>
</dbReference>